<gene>
    <name evidence="2" type="ORF">CEXT_38381</name>
</gene>
<name>A0AAV4TUS2_CAEEX</name>
<dbReference type="EMBL" id="BPLR01011939">
    <property type="protein sequence ID" value="GIY50093.1"/>
    <property type="molecule type" value="Genomic_DNA"/>
</dbReference>
<proteinExistence type="predicted"/>
<keyword evidence="1" id="KW-0472">Membrane</keyword>
<reference evidence="2 3" key="1">
    <citation type="submission" date="2021-06" db="EMBL/GenBank/DDBJ databases">
        <title>Caerostris extrusa draft genome.</title>
        <authorList>
            <person name="Kono N."/>
            <person name="Arakawa K."/>
        </authorList>
    </citation>
    <scope>NUCLEOTIDE SEQUENCE [LARGE SCALE GENOMIC DNA]</scope>
</reference>
<evidence type="ECO:0000313" key="3">
    <source>
        <dbReference type="Proteomes" id="UP001054945"/>
    </source>
</evidence>
<keyword evidence="1" id="KW-1133">Transmembrane helix</keyword>
<protein>
    <recommendedName>
        <fullName evidence="4">EGF-like domain-containing protein</fullName>
    </recommendedName>
</protein>
<evidence type="ECO:0000256" key="1">
    <source>
        <dbReference type="SAM" id="Phobius"/>
    </source>
</evidence>
<organism evidence="2 3">
    <name type="scientific">Caerostris extrusa</name>
    <name type="common">Bark spider</name>
    <name type="synonym">Caerostris bankana</name>
    <dbReference type="NCBI Taxonomy" id="172846"/>
    <lineage>
        <taxon>Eukaryota</taxon>
        <taxon>Metazoa</taxon>
        <taxon>Ecdysozoa</taxon>
        <taxon>Arthropoda</taxon>
        <taxon>Chelicerata</taxon>
        <taxon>Arachnida</taxon>
        <taxon>Araneae</taxon>
        <taxon>Araneomorphae</taxon>
        <taxon>Entelegynae</taxon>
        <taxon>Araneoidea</taxon>
        <taxon>Araneidae</taxon>
        <taxon>Caerostris</taxon>
    </lineage>
</organism>
<sequence>MTKNMSVKLYVIILYFNYFAKLTWNISFFFETVCEICGEHQTCYFEEGEKRCKCKEGYADDKGTCKRGFGVSDPGCYVTFILAVDSGF</sequence>
<dbReference type="AlphaFoldDB" id="A0AAV4TUS2"/>
<comment type="caution">
    <text evidence="2">The sequence shown here is derived from an EMBL/GenBank/DDBJ whole genome shotgun (WGS) entry which is preliminary data.</text>
</comment>
<accession>A0AAV4TUS2</accession>
<keyword evidence="3" id="KW-1185">Reference proteome</keyword>
<feature type="transmembrane region" description="Helical" evidence="1">
    <location>
        <begin position="7"/>
        <end position="30"/>
    </location>
</feature>
<dbReference type="Proteomes" id="UP001054945">
    <property type="component" value="Unassembled WGS sequence"/>
</dbReference>
<keyword evidence="1" id="KW-0812">Transmembrane</keyword>
<evidence type="ECO:0008006" key="4">
    <source>
        <dbReference type="Google" id="ProtNLM"/>
    </source>
</evidence>
<evidence type="ECO:0000313" key="2">
    <source>
        <dbReference type="EMBL" id="GIY50093.1"/>
    </source>
</evidence>